<dbReference type="AlphaFoldDB" id="A0A1B1BLQ2"/>
<keyword evidence="1" id="KW-0472">Membrane</keyword>
<feature type="transmembrane region" description="Helical" evidence="1">
    <location>
        <begin position="48"/>
        <end position="65"/>
    </location>
</feature>
<organism evidence="2 3">
    <name type="scientific">Cryobacterium arcticum</name>
    <dbReference type="NCBI Taxonomy" id="670052"/>
    <lineage>
        <taxon>Bacteria</taxon>
        <taxon>Bacillati</taxon>
        <taxon>Actinomycetota</taxon>
        <taxon>Actinomycetes</taxon>
        <taxon>Micrococcales</taxon>
        <taxon>Microbacteriaceae</taxon>
        <taxon>Cryobacterium</taxon>
    </lineage>
</organism>
<proteinExistence type="predicted"/>
<dbReference type="Proteomes" id="UP000092582">
    <property type="component" value="Chromosome 1"/>
</dbReference>
<accession>A0A1B1BLQ2</accession>
<gene>
    <name evidence="2" type="ORF">PA27867_2646</name>
</gene>
<evidence type="ECO:0000256" key="1">
    <source>
        <dbReference type="SAM" id="Phobius"/>
    </source>
</evidence>
<feature type="transmembrane region" description="Helical" evidence="1">
    <location>
        <begin position="12"/>
        <end position="36"/>
    </location>
</feature>
<dbReference type="EMBL" id="CP016282">
    <property type="protein sequence ID" value="ANP73587.1"/>
    <property type="molecule type" value="Genomic_DNA"/>
</dbReference>
<evidence type="ECO:0000313" key="2">
    <source>
        <dbReference type="EMBL" id="ANP73587.1"/>
    </source>
</evidence>
<evidence type="ECO:0000313" key="3">
    <source>
        <dbReference type="Proteomes" id="UP000092582"/>
    </source>
</evidence>
<keyword evidence="1" id="KW-0812">Transmembrane</keyword>
<sequence length="108" mass="11827">MARPYLRRARRSASLGVIALLGGIVVTTAGVLQPVLPPLFSPIEQSPVLRVLAGGLILAALLQLTQARASSRRIQDALLVNVREGAERVRIQSDREHYEQYLRSNGDD</sequence>
<reference evidence="2 3" key="1">
    <citation type="submission" date="2016-06" db="EMBL/GenBank/DDBJ databases">
        <title>Genome sequencing of Cryobacterium arcticum PAMC 27867.</title>
        <authorList>
            <person name="Lee J."/>
            <person name="Kim O.-S."/>
        </authorList>
    </citation>
    <scope>NUCLEOTIDE SEQUENCE [LARGE SCALE GENOMIC DNA]</scope>
    <source>
        <strain evidence="2 3">PAMC 27867</strain>
    </source>
</reference>
<keyword evidence="3" id="KW-1185">Reference proteome</keyword>
<name>A0A1B1BLQ2_9MICO</name>
<protein>
    <submittedName>
        <fullName evidence="2">Uncharacterized protein</fullName>
    </submittedName>
</protein>
<keyword evidence="1" id="KW-1133">Transmembrane helix</keyword>
<dbReference type="KEGG" id="cart:PA27867_2646"/>